<evidence type="ECO:0000313" key="2">
    <source>
        <dbReference type="Proteomes" id="UP000458487"/>
    </source>
</evidence>
<dbReference type="AlphaFoldDB" id="A0AAN2ZT71"/>
<comment type="caution">
    <text evidence="1">The sequence shown here is derived from an EMBL/GenBank/DDBJ whole genome shotgun (WGS) entry which is preliminary data.</text>
</comment>
<dbReference type="RefSeq" id="WP_160336567.1">
    <property type="nucleotide sequence ID" value="NZ_CP007688.1"/>
</dbReference>
<protein>
    <submittedName>
        <fullName evidence="1">Uncharacterized protein</fullName>
    </submittedName>
</protein>
<dbReference type="EMBL" id="AANDQG010000005">
    <property type="protein sequence ID" value="EDN9630334.1"/>
    <property type="molecule type" value="Genomic_DNA"/>
</dbReference>
<reference evidence="1 2" key="1">
    <citation type="submission" date="2019-11" db="EMBL/GenBank/DDBJ databases">
        <authorList>
            <person name="Ashton P.M."/>
            <person name="Dallman T."/>
            <person name="Nair S."/>
            <person name="De Pinna E."/>
            <person name="Peters T."/>
            <person name="Grant K."/>
        </authorList>
    </citation>
    <scope>NUCLEOTIDE SEQUENCE [LARGE SCALE GENOMIC DNA]</scope>
    <source>
        <strain evidence="1 2">833351</strain>
    </source>
</reference>
<evidence type="ECO:0000313" key="1">
    <source>
        <dbReference type="EMBL" id="EDN9630334.1"/>
    </source>
</evidence>
<accession>A0AAN2ZT71</accession>
<name>A0AAN2ZT71_LISMN</name>
<gene>
    <name evidence="1" type="ORF">GI230_12060</name>
</gene>
<sequence length="47" mass="5642">MNKRYLKRKKTNIQQIEVGLYKNYEIKAKYGAPEINMHKVKKVIAVY</sequence>
<organism evidence="1 2">
    <name type="scientific">Listeria monocytogenes</name>
    <dbReference type="NCBI Taxonomy" id="1639"/>
    <lineage>
        <taxon>Bacteria</taxon>
        <taxon>Bacillati</taxon>
        <taxon>Bacillota</taxon>
        <taxon>Bacilli</taxon>
        <taxon>Bacillales</taxon>
        <taxon>Listeriaceae</taxon>
        <taxon>Listeria</taxon>
    </lineage>
</organism>
<dbReference type="Proteomes" id="UP000458487">
    <property type="component" value="Unassembled WGS sequence"/>
</dbReference>
<proteinExistence type="predicted"/>